<evidence type="ECO:0000313" key="2">
    <source>
        <dbReference type="Proteomes" id="UP000789706"/>
    </source>
</evidence>
<dbReference type="EMBL" id="CAJVPK010002108">
    <property type="protein sequence ID" value="CAG8606392.1"/>
    <property type="molecule type" value="Genomic_DNA"/>
</dbReference>
<name>A0A9N9CJX5_9GLOM</name>
<gene>
    <name evidence="1" type="ORF">DEBURN_LOCUS9767</name>
</gene>
<reference evidence="1" key="1">
    <citation type="submission" date="2021-06" db="EMBL/GenBank/DDBJ databases">
        <authorList>
            <person name="Kallberg Y."/>
            <person name="Tangrot J."/>
            <person name="Rosling A."/>
        </authorList>
    </citation>
    <scope>NUCLEOTIDE SEQUENCE</scope>
    <source>
        <strain evidence="1">AZ414A</strain>
    </source>
</reference>
<evidence type="ECO:0000313" key="1">
    <source>
        <dbReference type="EMBL" id="CAG8606392.1"/>
    </source>
</evidence>
<keyword evidence="2" id="KW-1185">Reference proteome</keyword>
<dbReference type="Proteomes" id="UP000789706">
    <property type="component" value="Unassembled WGS sequence"/>
</dbReference>
<comment type="caution">
    <text evidence="1">The sequence shown here is derived from an EMBL/GenBank/DDBJ whole genome shotgun (WGS) entry which is preliminary data.</text>
</comment>
<feature type="non-terminal residue" evidence="1">
    <location>
        <position position="1"/>
    </location>
</feature>
<accession>A0A9N9CJX5</accession>
<proteinExistence type="predicted"/>
<protein>
    <submittedName>
        <fullName evidence="1">1230_t:CDS:1</fullName>
    </submittedName>
</protein>
<organism evidence="1 2">
    <name type="scientific">Diversispora eburnea</name>
    <dbReference type="NCBI Taxonomy" id="1213867"/>
    <lineage>
        <taxon>Eukaryota</taxon>
        <taxon>Fungi</taxon>
        <taxon>Fungi incertae sedis</taxon>
        <taxon>Mucoromycota</taxon>
        <taxon>Glomeromycotina</taxon>
        <taxon>Glomeromycetes</taxon>
        <taxon>Diversisporales</taxon>
        <taxon>Diversisporaceae</taxon>
        <taxon>Diversispora</taxon>
    </lineage>
</organism>
<dbReference type="AlphaFoldDB" id="A0A9N9CJX5"/>
<sequence>RPQSNVTTQIRSTATQRLGQLQSHVLTLSEINRDVLQQFCIKMN</sequence>